<dbReference type="SUPFAM" id="SSF48452">
    <property type="entry name" value="TPR-like"/>
    <property type="match status" value="1"/>
</dbReference>
<evidence type="ECO:0008006" key="5">
    <source>
        <dbReference type="Google" id="ProtNLM"/>
    </source>
</evidence>
<keyword evidence="4" id="KW-1185">Reference proteome</keyword>
<dbReference type="Proteomes" id="UP000274601">
    <property type="component" value="Unassembled WGS sequence"/>
</dbReference>
<dbReference type="AlphaFoldDB" id="A0A495Q9D7"/>
<feature type="coiled-coil region" evidence="1">
    <location>
        <begin position="309"/>
        <end position="336"/>
    </location>
</feature>
<protein>
    <recommendedName>
        <fullName evidence="5">Tetratricopeptide repeat protein</fullName>
    </recommendedName>
</protein>
<dbReference type="RefSeq" id="WP_121438041.1">
    <property type="nucleotide sequence ID" value="NZ_RBWU01000008.1"/>
</dbReference>
<keyword evidence="1" id="KW-0175">Coiled coil</keyword>
<evidence type="ECO:0000256" key="1">
    <source>
        <dbReference type="SAM" id="Coils"/>
    </source>
</evidence>
<dbReference type="OrthoDB" id="3213425at2"/>
<dbReference type="Gene3D" id="1.25.40.10">
    <property type="entry name" value="Tetratricopeptide repeat domain"/>
    <property type="match status" value="1"/>
</dbReference>
<feature type="region of interest" description="Disordered" evidence="2">
    <location>
        <begin position="431"/>
        <end position="458"/>
    </location>
</feature>
<evidence type="ECO:0000313" key="4">
    <source>
        <dbReference type="Proteomes" id="UP000274601"/>
    </source>
</evidence>
<dbReference type="InterPro" id="IPR011990">
    <property type="entry name" value="TPR-like_helical_dom_sf"/>
</dbReference>
<reference evidence="3 4" key="1">
    <citation type="submission" date="2018-10" db="EMBL/GenBank/DDBJ databases">
        <title>Genomic Encyclopedia of Archaeal and Bacterial Type Strains, Phase II (KMG-II): from individual species to whole genera.</title>
        <authorList>
            <person name="Goeker M."/>
        </authorList>
    </citation>
    <scope>NUCLEOTIDE SEQUENCE [LARGE SCALE GENOMIC DNA]</scope>
    <source>
        <strain evidence="3 4">DSM 43383</strain>
    </source>
</reference>
<dbReference type="EMBL" id="RBWU01000008">
    <property type="protein sequence ID" value="RKS68108.1"/>
    <property type="molecule type" value="Genomic_DNA"/>
</dbReference>
<comment type="caution">
    <text evidence="3">The sequence shown here is derived from an EMBL/GenBank/DDBJ whole genome shotgun (WGS) entry which is preliminary data.</text>
</comment>
<proteinExistence type="predicted"/>
<sequence>MTARTRTPNTALAGLIAEAHWSNGNLARAVNRLGEEAGLQLNYDDSAVCHWLSGTMPRPAVRPLVCEAFARRLHRPITLADAGLGPADLPSGPSRFGGGTDIVARLIDLGSADMDPTRRALLGLGLYSAALTIPGWPEVSQRFERLRRDPHTRIGQQDVDGVRAMTDHLSSLDDQFGGRAVRPMAAAFMVNTIAPYLRAEARESIRNQMLSAASDHCYLTGYMAADEGVAGLAQHYYLQAIELAGHADDHLTYCTTLRGMSVQAVDVRDSATAVQLADAAAAASPKAGPRMLAFLAGQQAHASAQNGDRAQALRKLREAEAALDRAESRAKALGSYDPAAMSYHISQVHYELGDLENSITAMEQSDRIRPPVYRRIRIRNLGTLAERKLAAGRLEEACRDWERMLNDYPAVQSGWCDRRYQTMMAELRRHQHNPRARDLYEQGQTHRNHASRRTGADR</sequence>
<gene>
    <name evidence="3" type="ORF">BZB76_6352</name>
</gene>
<name>A0A495Q9D7_9ACTN</name>
<evidence type="ECO:0000313" key="3">
    <source>
        <dbReference type="EMBL" id="RKS68108.1"/>
    </source>
</evidence>
<organism evidence="3 4">
    <name type="scientific">Actinomadura pelletieri DSM 43383</name>
    <dbReference type="NCBI Taxonomy" id="1120940"/>
    <lineage>
        <taxon>Bacteria</taxon>
        <taxon>Bacillati</taxon>
        <taxon>Actinomycetota</taxon>
        <taxon>Actinomycetes</taxon>
        <taxon>Streptosporangiales</taxon>
        <taxon>Thermomonosporaceae</taxon>
        <taxon>Actinomadura</taxon>
    </lineage>
</organism>
<accession>A0A495Q9D7</accession>
<evidence type="ECO:0000256" key="2">
    <source>
        <dbReference type="SAM" id="MobiDB-lite"/>
    </source>
</evidence>